<reference evidence="1 2" key="1">
    <citation type="submission" date="2016-10" db="EMBL/GenBank/DDBJ databases">
        <authorList>
            <person name="de Groot N.N."/>
        </authorList>
    </citation>
    <scope>NUCLEOTIDE SEQUENCE [LARGE SCALE GENOMIC DNA]</scope>
    <source>
        <strain evidence="1 2">AA1</strain>
    </source>
</reference>
<evidence type="ECO:0000313" key="1">
    <source>
        <dbReference type="EMBL" id="SCY88299.1"/>
    </source>
</evidence>
<evidence type="ECO:0000313" key="2">
    <source>
        <dbReference type="Proteomes" id="UP000198870"/>
    </source>
</evidence>
<keyword evidence="2" id="KW-1185">Reference proteome</keyword>
<organism evidence="1 2">
    <name type="scientific">Desulfoluna spongiiphila</name>
    <dbReference type="NCBI Taxonomy" id="419481"/>
    <lineage>
        <taxon>Bacteria</taxon>
        <taxon>Pseudomonadati</taxon>
        <taxon>Thermodesulfobacteriota</taxon>
        <taxon>Desulfobacteria</taxon>
        <taxon>Desulfobacterales</taxon>
        <taxon>Desulfolunaceae</taxon>
        <taxon>Desulfoluna</taxon>
    </lineage>
</organism>
<accession>A0A1G5JKM4</accession>
<dbReference type="Proteomes" id="UP000198870">
    <property type="component" value="Unassembled WGS sequence"/>
</dbReference>
<gene>
    <name evidence="1" type="ORF">SAMN05216233_13214</name>
</gene>
<protein>
    <submittedName>
        <fullName evidence="1">Phage tail protein (Tail_P2_I)</fullName>
    </submittedName>
</protein>
<dbReference type="EMBL" id="FMUX01000032">
    <property type="protein sequence ID" value="SCY88299.1"/>
    <property type="molecule type" value="Genomic_DNA"/>
</dbReference>
<proteinExistence type="predicted"/>
<sequence>MALFWNYIRNQLRFRPALAGGSVAIILKGMAKAFDDVCADIVWARDQMNPKTCDDELVPAFAQSRGIRKHPAETFDQYRTRVVDAWTWHRMAGRHRGVERILDHYGHQGCTLSSMAHEDSARWAEFEVSLPADAPMDRKKYDAIRDVINGAKAATAKLARVSTRTQTPAQIFAAAGLRVKTHIRL</sequence>
<dbReference type="RefSeq" id="WP_092215623.1">
    <property type="nucleotide sequence ID" value="NZ_FMUX01000032.1"/>
</dbReference>
<dbReference type="Pfam" id="PF09684">
    <property type="entry name" value="Tail_P2_I"/>
    <property type="match status" value="1"/>
</dbReference>
<dbReference type="AlphaFoldDB" id="A0A1G5JKM4"/>
<dbReference type="OrthoDB" id="5461175at2"/>
<dbReference type="InterPro" id="IPR006521">
    <property type="entry name" value="Tail_protein_I"/>
</dbReference>
<dbReference type="STRING" id="419481.SAMN05216233_13214"/>
<name>A0A1G5JKM4_9BACT</name>